<dbReference type="Proteomes" id="UP000219439">
    <property type="component" value="Unassembled WGS sequence"/>
</dbReference>
<keyword evidence="2" id="KW-1133">Transmembrane helix</keyword>
<feature type="transmembrane region" description="Helical" evidence="2">
    <location>
        <begin position="532"/>
        <end position="553"/>
    </location>
</feature>
<feature type="transmembrane region" description="Helical" evidence="2">
    <location>
        <begin position="874"/>
        <end position="894"/>
    </location>
</feature>
<feature type="transmembrane region" description="Helical" evidence="2">
    <location>
        <begin position="927"/>
        <end position="949"/>
    </location>
</feature>
<dbReference type="SUPFAM" id="SSF82866">
    <property type="entry name" value="Multidrug efflux transporter AcrB transmembrane domain"/>
    <property type="match status" value="2"/>
</dbReference>
<dbReference type="SUPFAM" id="SSF82714">
    <property type="entry name" value="Multidrug efflux transporter AcrB TolC docking domain, DN and DC subdomains"/>
    <property type="match status" value="2"/>
</dbReference>
<accession>A0A285NCU0</accession>
<feature type="transmembrane region" description="Helical" evidence="2">
    <location>
        <begin position="356"/>
        <end position="377"/>
    </location>
</feature>
<feature type="transmembrane region" description="Helical" evidence="2">
    <location>
        <begin position="328"/>
        <end position="349"/>
    </location>
</feature>
<reference evidence="3 4" key="1">
    <citation type="submission" date="2017-09" db="EMBL/GenBank/DDBJ databases">
        <authorList>
            <person name="Ehlers B."/>
            <person name="Leendertz F.H."/>
        </authorList>
    </citation>
    <scope>NUCLEOTIDE SEQUENCE [LARGE SCALE GENOMIC DNA]</scope>
    <source>
        <strain evidence="3 4">DSM 18289</strain>
    </source>
</reference>
<dbReference type="Gene3D" id="3.30.70.1320">
    <property type="entry name" value="Multidrug efflux transporter AcrB pore domain like"/>
    <property type="match status" value="1"/>
</dbReference>
<feature type="transmembrane region" description="Helical" evidence="2">
    <location>
        <begin position="1017"/>
        <end position="1042"/>
    </location>
</feature>
<feature type="transmembrane region" description="Helical" evidence="2">
    <location>
        <begin position="15"/>
        <end position="33"/>
    </location>
</feature>
<dbReference type="PRINTS" id="PR00702">
    <property type="entry name" value="ACRIFLAVINRP"/>
</dbReference>
<dbReference type="RefSeq" id="WP_097152091.1">
    <property type="nucleotide sequence ID" value="NZ_OBEL01000001.1"/>
</dbReference>
<evidence type="ECO:0000313" key="3">
    <source>
        <dbReference type="EMBL" id="SNZ07285.1"/>
    </source>
</evidence>
<dbReference type="Gene3D" id="1.20.1640.10">
    <property type="entry name" value="Multidrug efflux transporter AcrB transmembrane domain"/>
    <property type="match status" value="2"/>
</dbReference>
<feature type="transmembrane region" description="Helical" evidence="2">
    <location>
        <begin position="427"/>
        <end position="448"/>
    </location>
</feature>
<evidence type="ECO:0000256" key="2">
    <source>
        <dbReference type="SAM" id="Phobius"/>
    </source>
</evidence>
<dbReference type="EMBL" id="OBEL01000001">
    <property type="protein sequence ID" value="SNZ07285.1"/>
    <property type="molecule type" value="Genomic_DNA"/>
</dbReference>
<protein>
    <submittedName>
        <fullName evidence="3">Multidrug efflux pump</fullName>
    </submittedName>
</protein>
<dbReference type="PANTHER" id="PTHR32063:SF0">
    <property type="entry name" value="SWARMING MOTILITY PROTEIN SWRC"/>
    <property type="match status" value="1"/>
</dbReference>
<evidence type="ECO:0000256" key="1">
    <source>
        <dbReference type="SAM" id="MobiDB-lite"/>
    </source>
</evidence>
<feature type="transmembrane region" description="Helical" evidence="2">
    <location>
        <begin position="901"/>
        <end position="921"/>
    </location>
</feature>
<keyword evidence="4" id="KW-1185">Reference proteome</keyword>
<dbReference type="GO" id="GO:0042910">
    <property type="term" value="F:xenobiotic transmembrane transporter activity"/>
    <property type="evidence" value="ECO:0007669"/>
    <property type="project" value="TreeGrafter"/>
</dbReference>
<name>A0A285NCU0_9HYPH</name>
<dbReference type="Gene3D" id="3.30.70.1440">
    <property type="entry name" value="Multidrug efflux transporter AcrB pore domain"/>
    <property type="match status" value="1"/>
</dbReference>
<evidence type="ECO:0000313" key="4">
    <source>
        <dbReference type="Proteomes" id="UP000219439"/>
    </source>
</evidence>
<feature type="transmembrane region" description="Helical" evidence="2">
    <location>
        <begin position="460"/>
        <end position="486"/>
    </location>
</feature>
<organism evidence="3 4">
    <name type="scientific">Cohaesibacter gelatinilyticus</name>
    <dbReference type="NCBI Taxonomy" id="372072"/>
    <lineage>
        <taxon>Bacteria</taxon>
        <taxon>Pseudomonadati</taxon>
        <taxon>Pseudomonadota</taxon>
        <taxon>Alphaproteobacteria</taxon>
        <taxon>Hyphomicrobiales</taxon>
        <taxon>Cohaesibacteraceae</taxon>
    </lineage>
</organism>
<dbReference type="InterPro" id="IPR027463">
    <property type="entry name" value="AcrB_DN_DC_subdom"/>
</dbReference>
<gene>
    <name evidence="3" type="ORF">SAMN06265368_0803</name>
</gene>
<feature type="transmembrane region" description="Helical" evidence="2">
    <location>
        <begin position="383"/>
        <end position="406"/>
    </location>
</feature>
<dbReference type="AlphaFoldDB" id="A0A285NCU0"/>
<keyword evidence="2" id="KW-0472">Membrane</keyword>
<dbReference type="OrthoDB" id="9798415at2"/>
<dbReference type="InterPro" id="IPR001036">
    <property type="entry name" value="Acrflvin-R"/>
</dbReference>
<proteinExistence type="predicted"/>
<dbReference type="Gene3D" id="3.30.70.1430">
    <property type="entry name" value="Multidrug efflux transporter AcrB pore domain"/>
    <property type="match status" value="2"/>
</dbReference>
<feature type="transmembrane region" description="Helical" evidence="2">
    <location>
        <begin position="977"/>
        <end position="997"/>
    </location>
</feature>
<dbReference type="Gene3D" id="3.30.2090.10">
    <property type="entry name" value="Multidrug efflux transporter AcrB TolC docking domain, DN and DC subdomains"/>
    <property type="match status" value="2"/>
</dbReference>
<dbReference type="SUPFAM" id="SSF82693">
    <property type="entry name" value="Multidrug efflux transporter AcrB pore domain, PN1, PN2, PC1 and PC2 subdomains"/>
    <property type="match status" value="2"/>
</dbReference>
<keyword evidence="2" id="KW-0812">Transmembrane</keyword>
<sequence length="1120" mass="121445">MNGILDTILRARRTVLTMMIVLVAAGIMSYITIPKESDPDIDVPVFYVSISQNGISPEDSARLLIRPMENKLQSLDGLKEMTAVASEGHAGIILEFTIDFDKDKALADIRDKVDQAQAELPTDADEPTISETNFSLQPTIYVTLSGEVPERALYRHARRLKDELEGISTVLEANLSGHRDELLEVEIDLMRLESYNVTQNELISAVTQNNQLVPAGFLDNGQGRFNVKVPGLIEDAKDVYSIPIKQNGEGVVTLGDIADIKRTFKDPTAITRVNGRPAISIEIKKRLGTNIIENNQAVQEVVKAETANWNPAIRVDFMLDEAKPINEVLGSLQSSILTAIALVMMLVLAALGFRSALLIGIAIPTSFMLGFLILSGIGMTVNMMVMFGLVLTVGMLVDGAIVIVEYADRKIAEGMERKEAYIRAAKLMFWPITSSTATTLAAFLPMLLWPGVAGEFMSYLPIMVIIVLSAALLTAMVFLPVTGGFIGRKKASEEEMANAAHLSGGEHFDPKEVTGLTGIYVRFLHWLVRHPLGNFLTIGAILGAGFVIVTAFGQNSKGVEFFVEEEPRLATVFVSARGNMSALESRALVKQVEDIVLTTPGVRDVVTTSNPSGASGGGFNALGSNNKPNDTIGTLSMELNDYAVRRKADAIFADIRERAALIPGIRTEIQKVQGGPPTGKDITLQVTSNSYDRVMETTAIVRKRFDQIDGLIEQEDDRPLPGIELELDIDREEAGRYNAAIAPVGAMVQLVTNGVMIGKYRPDDTEDEVEIRVRLPQEQRNLDQLNQLKLITPNGQVPISNFIKIEPKQKVSSITRRDGFFAMNVKATVVKDNGVTVDDKVKEVQAWLDSQTWPADVIFKFRGADEDQKESGEFLMKAAVGALFIMAMILITQFNSFYQTFLTLSTVILSVFGVLLGMMITGQKFSIIMTGTGVVALAGIVVNNAIVLIDTYNRFRHDGIEPVEAIVKTAAQRIRPILLTTITTIAGLIPMATQVNFNFFERVISVGGITATWWVQLSTAVISGLAFSTILTLVLIPVLLAMPSVTLLPAGRWVLGLFTGLRKQRGSGVPIAGSAGVAGGATASAMAQPAAADVVALQPKAKTSANKPAPNDIDYANAAE</sequence>
<dbReference type="Pfam" id="PF00873">
    <property type="entry name" value="ACR_tran"/>
    <property type="match status" value="1"/>
</dbReference>
<dbReference type="GO" id="GO:0005886">
    <property type="term" value="C:plasma membrane"/>
    <property type="evidence" value="ECO:0007669"/>
    <property type="project" value="TreeGrafter"/>
</dbReference>
<dbReference type="PANTHER" id="PTHR32063">
    <property type="match status" value="1"/>
</dbReference>
<feature type="region of interest" description="Disordered" evidence="1">
    <location>
        <begin position="1101"/>
        <end position="1120"/>
    </location>
</feature>